<feature type="non-terminal residue" evidence="1">
    <location>
        <position position="1"/>
    </location>
</feature>
<reference evidence="1 2" key="1">
    <citation type="journal article" date="2015" name="Fungal Genet. Biol.">
        <title>Evolution of novel wood decay mechanisms in Agaricales revealed by the genome sequences of Fistulina hepatica and Cylindrobasidium torrendii.</title>
        <authorList>
            <person name="Floudas D."/>
            <person name="Held B.W."/>
            <person name="Riley R."/>
            <person name="Nagy L.G."/>
            <person name="Koehler G."/>
            <person name="Ransdell A.S."/>
            <person name="Younus H."/>
            <person name="Chow J."/>
            <person name="Chiniquy J."/>
            <person name="Lipzen A."/>
            <person name="Tritt A."/>
            <person name="Sun H."/>
            <person name="Haridas S."/>
            <person name="LaButti K."/>
            <person name="Ohm R.A."/>
            <person name="Kues U."/>
            <person name="Blanchette R.A."/>
            <person name="Grigoriev I.V."/>
            <person name="Minto R.E."/>
            <person name="Hibbett D.S."/>
        </authorList>
    </citation>
    <scope>NUCLEOTIDE SEQUENCE [LARGE SCALE GENOMIC DNA]</scope>
    <source>
        <strain evidence="1 2">FP15055 ss-10</strain>
    </source>
</reference>
<evidence type="ECO:0000313" key="2">
    <source>
        <dbReference type="Proteomes" id="UP000054007"/>
    </source>
</evidence>
<dbReference type="STRING" id="1314674.A0A0D7ARA0"/>
<keyword evidence="2" id="KW-1185">Reference proteome</keyword>
<accession>A0A0D7ARA0</accession>
<proteinExistence type="predicted"/>
<protein>
    <submittedName>
        <fullName evidence="1">Uncharacterized protein</fullName>
    </submittedName>
</protein>
<feature type="non-terminal residue" evidence="1">
    <location>
        <position position="80"/>
    </location>
</feature>
<dbReference type="AlphaFoldDB" id="A0A0D7ARA0"/>
<dbReference type="EMBL" id="KN881306">
    <property type="protein sequence ID" value="KIY60737.1"/>
    <property type="molecule type" value="Genomic_DNA"/>
</dbReference>
<sequence>YLLPDGSYERHPDNPGIRRFVWEHLCNAHRILHRLKRAGATVSAVKLRIAVPSAVILGQDCSFEGRRPESLAVEKVKTWP</sequence>
<dbReference type="OrthoDB" id="3186349at2759"/>
<organism evidence="1 2">
    <name type="scientific">Cylindrobasidium torrendii FP15055 ss-10</name>
    <dbReference type="NCBI Taxonomy" id="1314674"/>
    <lineage>
        <taxon>Eukaryota</taxon>
        <taxon>Fungi</taxon>
        <taxon>Dikarya</taxon>
        <taxon>Basidiomycota</taxon>
        <taxon>Agaricomycotina</taxon>
        <taxon>Agaricomycetes</taxon>
        <taxon>Agaricomycetidae</taxon>
        <taxon>Agaricales</taxon>
        <taxon>Marasmiineae</taxon>
        <taxon>Physalacriaceae</taxon>
        <taxon>Cylindrobasidium</taxon>
    </lineage>
</organism>
<evidence type="ECO:0000313" key="1">
    <source>
        <dbReference type="EMBL" id="KIY60737.1"/>
    </source>
</evidence>
<name>A0A0D7ARA0_9AGAR</name>
<gene>
    <name evidence="1" type="ORF">CYLTODRAFT_328259</name>
</gene>
<dbReference type="Proteomes" id="UP000054007">
    <property type="component" value="Unassembled WGS sequence"/>
</dbReference>